<dbReference type="EMBL" id="KQ041843">
    <property type="protein sequence ID" value="KKF21724.1"/>
    <property type="molecule type" value="Genomic_DNA"/>
</dbReference>
<evidence type="ECO:0000256" key="6">
    <source>
        <dbReference type="ARBA" id="ARBA00023157"/>
    </source>
</evidence>
<feature type="domain" description="Ig-like" evidence="9">
    <location>
        <begin position="125"/>
        <end position="215"/>
    </location>
</feature>
<dbReference type="Gene3D" id="2.60.40.10">
    <property type="entry name" value="Immunoglobulins"/>
    <property type="match status" value="4"/>
</dbReference>
<evidence type="ECO:0000256" key="3">
    <source>
        <dbReference type="ARBA" id="ARBA00022729"/>
    </source>
</evidence>
<dbReference type="SUPFAM" id="SSF48726">
    <property type="entry name" value="Immunoglobulin"/>
    <property type="match status" value="4"/>
</dbReference>
<dbReference type="InterPro" id="IPR036179">
    <property type="entry name" value="Ig-like_dom_sf"/>
</dbReference>
<dbReference type="InterPro" id="IPR003598">
    <property type="entry name" value="Ig_sub2"/>
</dbReference>
<dbReference type="InterPro" id="IPR052051">
    <property type="entry name" value="TCR_complex_component"/>
</dbReference>
<keyword evidence="3" id="KW-0732">Signal</keyword>
<dbReference type="CDD" id="cd00099">
    <property type="entry name" value="IgV"/>
    <property type="match status" value="1"/>
</dbReference>
<dbReference type="InterPro" id="IPR007110">
    <property type="entry name" value="Ig-like_dom"/>
</dbReference>
<keyword evidence="7" id="KW-0325">Glycoprotein</keyword>
<dbReference type="SMART" id="SM00408">
    <property type="entry name" value="IGc2"/>
    <property type="match status" value="4"/>
</dbReference>
<evidence type="ECO:0000256" key="1">
    <source>
        <dbReference type="ARBA" id="ARBA00004236"/>
    </source>
</evidence>
<keyword evidence="8" id="KW-0812">Transmembrane</keyword>
<dbReference type="InterPro" id="IPR013783">
    <property type="entry name" value="Ig-like_fold"/>
</dbReference>
<evidence type="ECO:0000313" key="10">
    <source>
        <dbReference type="EMBL" id="KKF21724.1"/>
    </source>
</evidence>
<evidence type="ECO:0000256" key="7">
    <source>
        <dbReference type="ARBA" id="ARBA00023180"/>
    </source>
</evidence>
<dbReference type="PANTHER" id="PTHR19433">
    <property type="entry name" value="T-CELL RECEPTOR ALPHA CHAIN V REGION-RELATED"/>
    <property type="match status" value="1"/>
</dbReference>
<dbReference type="InterPro" id="IPR013106">
    <property type="entry name" value="Ig_V-set"/>
</dbReference>
<evidence type="ECO:0000256" key="8">
    <source>
        <dbReference type="SAM" id="Phobius"/>
    </source>
</evidence>
<feature type="transmembrane region" description="Helical" evidence="8">
    <location>
        <begin position="504"/>
        <end position="525"/>
    </location>
</feature>
<proteinExistence type="predicted"/>
<dbReference type="GO" id="GO:0009617">
    <property type="term" value="P:response to bacterium"/>
    <property type="evidence" value="ECO:0007669"/>
    <property type="project" value="TreeGrafter"/>
</dbReference>
<dbReference type="InterPro" id="IPR003599">
    <property type="entry name" value="Ig_sub"/>
</dbReference>
<sequence>MKNLKSSSTVRQERLFVSAKAGDNVSLKCFSEDDESSWLYWYKQTLGEEPRLISTLYVYESKTTFYHEFSNNPRFSIENYTNRLIISDLTISDSATYFCASTHAFAVNFSEGITVSVKGSGLNIPALVHQSASETIQPGGSVTLNCTVHTGTCDGEHSVYWFKDSEESHPGLIYTHGGRNDQCERKPNTQTHTCVYNLPMKSLNLSHAGTYYCAVASCGHILFGNGTKLDFEDDKDSLVSVYVLSGAFSTILVILLAYTAYTTKTCQCTVLSSSLHQEGGFILANVGDNVTLRCFYKGDISVVLFWYKQTLGQKPRLISTFYKHDKNGTFSDEFKNNRRFTLETVEGKNHLTISNLHTSDSATYYCTSCYAYTFEFTEATTVSVKGSGWTIPALVHQSVSETIQPGGSVTLNCTVHTGTCDGEHSVYWFKDSEESYPGLIYTHGGRNDQCERKPNTQTHTCVYNLPIKSLNLSHAGTYYCAVASCGHILFGNGTKLDFEDEANYLVSCLSGALVFTSTLVVLLVFSVYKLSKRVSCQCTESERASATTPNAEGNKDADGLHYAAISVNKPNKSRRQKDNTKAECVYSRIRQ</sequence>
<evidence type="ECO:0000256" key="2">
    <source>
        <dbReference type="ARBA" id="ARBA00022475"/>
    </source>
</evidence>
<evidence type="ECO:0000256" key="4">
    <source>
        <dbReference type="ARBA" id="ARBA00022859"/>
    </source>
</evidence>
<comment type="subcellular location">
    <subcellularLocation>
        <location evidence="1">Cell membrane</location>
    </subcellularLocation>
</comment>
<dbReference type="SMART" id="SM00409">
    <property type="entry name" value="IG"/>
    <property type="match status" value="4"/>
</dbReference>
<dbReference type="Pfam" id="PF07686">
    <property type="entry name" value="V-set"/>
    <property type="match status" value="4"/>
</dbReference>
<dbReference type="GO" id="GO:0002376">
    <property type="term" value="P:immune system process"/>
    <property type="evidence" value="ECO:0007669"/>
    <property type="project" value="UniProtKB-KW"/>
</dbReference>
<evidence type="ECO:0000256" key="5">
    <source>
        <dbReference type="ARBA" id="ARBA00023136"/>
    </source>
</evidence>
<keyword evidence="6" id="KW-1015">Disulfide bond</keyword>
<evidence type="ECO:0000259" key="9">
    <source>
        <dbReference type="PROSITE" id="PS50835"/>
    </source>
</evidence>
<reference evidence="10" key="1">
    <citation type="journal article" date="2015" name="PLoS Genet.">
        <title>Genome Sequencing of the Perciform Fish Larimichthys crocea Provides Insights into Molecular and Genetic Mechanisms of Stress Adaptation.</title>
        <authorList>
            <person name="Ao J."/>
            <person name="Mu Y."/>
            <person name="Xiang L.X."/>
            <person name="Fan D."/>
            <person name="Feng M."/>
            <person name="Zhang S."/>
            <person name="Shi Q."/>
            <person name="Zhu L.Y."/>
            <person name="Li T."/>
            <person name="Ding Y."/>
            <person name="Nie L."/>
            <person name="Li Q."/>
            <person name="Dong W.R."/>
            <person name="Jiang L."/>
            <person name="Sun B."/>
            <person name="Zhang X."/>
            <person name="Li M."/>
            <person name="Zhang H.Q."/>
            <person name="Xie S."/>
            <person name="Zhu Y."/>
            <person name="Jiang X."/>
            <person name="Wang X."/>
            <person name="Mu P."/>
            <person name="Chen W."/>
            <person name="Yue Z."/>
            <person name="Wang Z."/>
            <person name="Wang J."/>
            <person name="Shao J.Z."/>
            <person name="Chen X."/>
        </authorList>
    </citation>
    <scope>NUCLEOTIDE SEQUENCE [LARGE SCALE GENOMIC DNA]</scope>
    <source>
        <strain evidence="10">SSNF</strain>
        <tissue evidence="10">Blood</tissue>
    </source>
</reference>
<dbReference type="AlphaFoldDB" id="A0A0F8C094"/>
<keyword evidence="2" id="KW-1003">Cell membrane</keyword>
<feature type="domain" description="Ig-like" evidence="9">
    <location>
        <begin position="287"/>
        <end position="383"/>
    </location>
</feature>
<dbReference type="SMART" id="SM00406">
    <property type="entry name" value="IGv"/>
    <property type="match status" value="4"/>
</dbReference>
<gene>
    <name evidence="10" type="ORF">EH28_01990</name>
</gene>
<organism evidence="10">
    <name type="scientific">Larimichthys crocea</name>
    <name type="common">Large yellow croaker</name>
    <name type="synonym">Pseudosciaena crocea</name>
    <dbReference type="NCBI Taxonomy" id="215358"/>
    <lineage>
        <taxon>Eukaryota</taxon>
        <taxon>Metazoa</taxon>
        <taxon>Chordata</taxon>
        <taxon>Craniata</taxon>
        <taxon>Vertebrata</taxon>
        <taxon>Euteleostomi</taxon>
        <taxon>Actinopterygii</taxon>
        <taxon>Neopterygii</taxon>
        <taxon>Teleostei</taxon>
        <taxon>Neoteleostei</taxon>
        <taxon>Acanthomorphata</taxon>
        <taxon>Eupercaria</taxon>
        <taxon>Sciaenidae</taxon>
        <taxon>Larimichthys</taxon>
    </lineage>
</organism>
<feature type="domain" description="Ig-like" evidence="9">
    <location>
        <begin position="392"/>
        <end position="482"/>
    </location>
</feature>
<feature type="transmembrane region" description="Helical" evidence="8">
    <location>
        <begin position="238"/>
        <end position="261"/>
    </location>
</feature>
<keyword evidence="4" id="KW-0391">Immunity</keyword>
<feature type="domain" description="Ig-like" evidence="9">
    <location>
        <begin position="22"/>
        <end position="116"/>
    </location>
</feature>
<dbReference type="PROSITE" id="PS50835">
    <property type="entry name" value="IG_LIKE"/>
    <property type="match status" value="4"/>
</dbReference>
<dbReference type="GO" id="GO:0005886">
    <property type="term" value="C:plasma membrane"/>
    <property type="evidence" value="ECO:0007669"/>
    <property type="project" value="UniProtKB-SubCell"/>
</dbReference>
<keyword evidence="8" id="KW-1133">Transmembrane helix</keyword>
<protein>
    <submittedName>
        <fullName evidence="10">Ig kappa chain V-I region Wes</fullName>
    </submittedName>
</protein>
<accession>A0A0F8C094</accession>
<dbReference type="PANTHER" id="PTHR19433:SF127">
    <property type="entry name" value="NITR9"/>
    <property type="match status" value="1"/>
</dbReference>
<keyword evidence="5 8" id="KW-0472">Membrane</keyword>
<name>A0A0F8C094_LARCR</name>